<dbReference type="PANTHER" id="PTHR21427">
    <property type="entry name" value="UBIQUINONE BIOSYNTHESIS PROTEIN COQ9, MITOCHONDRIAL"/>
    <property type="match status" value="1"/>
</dbReference>
<evidence type="ECO:0000256" key="2">
    <source>
        <dbReference type="ARBA" id="ARBA00010766"/>
    </source>
</evidence>
<name>A0A143DEC1_9PROT</name>
<evidence type="ECO:0000256" key="5">
    <source>
        <dbReference type="ARBA" id="ARBA00023121"/>
    </source>
</evidence>
<dbReference type="GeneID" id="53317070"/>
<evidence type="ECO:0000256" key="7">
    <source>
        <dbReference type="SAM" id="MobiDB-lite"/>
    </source>
</evidence>
<dbReference type="InterPro" id="IPR012762">
    <property type="entry name" value="Ubiq_biosynth_COQ9"/>
</dbReference>
<feature type="domain" description="COQ9 C-terminal" evidence="8">
    <location>
        <begin position="134"/>
        <end position="200"/>
    </location>
</feature>
<accession>A0A143DEC1</accession>
<comment type="pathway">
    <text evidence="1">Cofactor biosynthesis; ubiquinone biosynthesis.</text>
</comment>
<dbReference type="PANTHER" id="PTHR21427:SF19">
    <property type="entry name" value="UBIQUINONE BIOSYNTHESIS PROTEIN COQ9, MITOCHONDRIAL"/>
    <property type="match status" value="1"/>
</dbReference>
<dbReference type="RefSeq" id="WP_066135381.1">
    <property type="nucleotide sequence ID" value="NZ_CP014525.1"/>
</dbReference>
<organism evidence="9 10">
    <name type="scientific">Haematospirillum jordaniae</name>
    <dbReference type="NCBI Taxonomy" id="1549855"/>
    <lineage>
        <taxon>Bacteria</taxon>
        <taxon>Pseudomonadati</taxon>
        <taxon>Pseudomonadota</taxon>
        <taxon>Alphaproteobacteria</taxon>
        <taxon>Rhodospirillales</taxon>
        <taxon>Novispirillaceae</taxon>
        <taxon>Haematospirillum</taxon>
    </lineage>
</organism>
<keyword evidence="5" id="KW-0446">Lipid-binding</keyword>
<dbReference type="GO" id="GO:0008289">
    <property type="term" value="F:lipid binding"/>
    <property type="evidence" value="ECO:0007669"/>
    <property type="project" value="UniProtKB-KW"/>
</dbReference>
<sequence length="240" mass="26694">MAGHAGKAGANPQEESAGAERRSRQDRLVLAALAHVPFDGWSDLALERAARDCGLPPDAPGYLFPRGVIDAVDHFASLADRLMIEDMQGVSDEEKSRVQDKLHRAIRIRLERWSSFREAVRRGLLLYALPSNVPRAVAATARTADAVWRAAGDSSHDFNWYTKRASISGIYTATLLYWLDDPSDGCEKTWDFLHRSLDAMGRAIKARASLQKRCSAIMPDFPSFLSSFGYQAARRGSRRM</sequence>
<evidence type="ECO:0000256" key="1">
    <source>
        <dbReference type="ARBA" id="ARBA00004749"/>
    </source>
</evidence>
<dbReference type="KEGG" id="hjo:AY555_07855"/>
<dbReference type="GO" id="GO:0006744">
    <property type="term" value="P:ubiquinone biosynthetic process"/>
    <property type="evidence" value="ECO:0007669"/>
    <property type="project" value="UniProtKB-KW"/>
</dbReference>
<feature type="region of interest" description="Disordered" evidence="7">
    <location>
        <begin position="1"/>
        <end position="22"/>
    </location>
</feature>
<gene>
    <name evidence="9" type="ORF">AY555_07855</name>
</gene>
<evidence type="ECO:0000313" key="10">
    <source>
        <dbReference type="Proteomes" id="UP000076066"/>
    </source>
</evidence>
<evidence type="ECO:0000313" key="9">
    <source>
        <dbReference type="EMBL" id="AMW35101.1"/>
    </source>
</evidence>
<evidence type="ECO:0000256" key="6">
    <source>
        <dbReference type="ARBA" id="ARBA00058104"/>
    </source>
</evidence>
<dbReference type="AlphaFoldDB" id="A0A143DEC1"/>
<evidence type="ECO:0000256" key="3">
    <source>
        <dbReference type="ARBA" id="ARBA00022688"/>
    </source>
</evidence>
<keyword evidence="10" id="KW-1185">Reference proteome</keyword>
<dbReference type="NCBIfam" id="TIGR02396">
    <property type="entry name" value="diverge_rpsU"/>
    <property type="match status" value="1"/>
</dbReference>
<keyword evidence="3" id="KW-0831">Ubiquinone biosynthesis</keyword>
<reference evidence="9 10" key="1">
    <citation type="submission" date="2016-02" db="EMBL/GenBank/DDBJ databases">
        <title>Complete Genome of H5569, the type strain of the newly described species Haematospirillium jordaniae.</title>
        <authorList>
            <person name="Nicholson A.C."/>
            <person name="Humrighouse B.W."/>
            <person name="Loparov V."/>
            <person name="McQuiston J.R."/>
        </authorList>
    </citation>
    <scope>NUCLEOTIDE SEQUENCE [LARGE SCALE GENOMIC DNA]</scope>
    <source>
        <strain evidence="9 10">H5569</strain>
    </source>
</reference>
<dbReference type="Proteomes" id="UP000076066">
    <property type="component" value="Chromosome"/>
</dbReference>
<keyword evidence="4" id="KW-0809">Transit peptide</keyword>
<dbReference type="EMBL" id="CP014525">
    <property type="protein sequence ID" value="AMW35101.1"/>
    <property type="molecule type" value="Genomic_DNA"/>
</dbReference>
<protein>
    <recommendedName>
        <fullName evidence="8">COQ9 C-terminal domain-containing protein</fullName>
    </recommendedName>
</protein>
<dbReference type="InterPro" id="IPR013718">
    <property type="entry name" value="COQ9_C"/>
</dbReference>
<comment type="function">
    <text evidence="6">Membrane-associated protein that warps the membrane surface to access and bind aromatic isoprenes with high specificity, including ubiquinone (CoQ) isoprene intermediates and presents them directly to COQ7, therefore facilitating the COQ7-mediated hydroxylase step. Participates in the biosynthesis of coenzyme Q, also named ubiquinone, an essential lipid-soluble electron transporter for aerobic cellular respiration.</text>
</comment>
<evidence type="ECO:0000256" key="4">
    <source>
        <dbReference type="ARBA" id="ARBA00022946"/>
    </source>
</evidence>
<dbReference type="Gene3D" id="1.10.357.10">
    <property type="entry name" value="Tetracycline Repressor, domain 2"/>
    <property type="match status" value="1"/>
</dbReference>
<comment type="similarity">
    <text evidence="2">Belongs to the COQ9 family.</text>
</comment>
<dbReference type="Pfam" id="PF08511">
    <property type="entry name" value="COQ9"/>
    <property type="match status" value="1"/>
</dbReference>
<dbReference type="STRING" id="1549855.AY555_07855"/>
<evidence type="ECO:0000259" key="8">
    <source>
        <dbReference type="Pfam" id="PF08511"/>
    </source>
</evidence>
<proteinExistence type="inferred from homology"/>
<dbReference type="OrthoDB" id="7201143at2"/>